<protein>
    <submittedName>
        <fullName evidence="1">Uncharacterized protein</fullName>
    </submittedName>
</protein>
<reference evidence="1 2" key="1">
    <citation type="journal article" date="2012" name="J. Bacteriol.">
        <title>Genome sequence of Thalassospira xiamenensis type strain M-5.</title>
        <authorList>
            <person name="Lai Q."/>
            <person name="Shao Z."/>
        </authorList>
    </citation>
    <scope>NUCLEOTIDE SEQUENCE [LARGE SCALE GENOMIC DNA]</scope>
    <source>
        <strain evidence="1 2">M-5</strain>
    </source>
</reference>
<evidence type="ECO:0000313" key="1">
    <source>
        <dbReference type="EMBL" id="AJD54443.1"/>
    </source>
</evidence>
<evidence type="ECO:0000313" key="2">
    <source>
        <dbReference type="Proteomes" id="UP000007127"/>
    </source>
</evidence>
<dbReference type="RefSeq" id="WP_007091042.1">
    <property type="nucleotide sequence ID" value="NZ_CP004389.1"/>
</dbReference>
<dbReference type="GeneID" id="31930007"/>
<organism evidence="1 2">
    <name type="scientific">Thalassospira xiamenensis M-5 = DSM 17429</name>
    <dbReference type="NCBI Taxonomy" id="1123366"/>
    <lineage>
        <taxon>Bacteria</taxon>
        <taxon>Pseudomonadati</taxon>
        <taxon>Pseudomonadota</taxon>
        <taxon>Alphaproteobacteria</taxon>
        <taxon>Rhodospirillales</taxon>
        <taxon>Thalassospiraceae</taxon>
        <taxon>Thalassospira</taxon>
    </lineage>
</organism>
<accession>A0AB72ULL6</accession>
<gene>
    <name evidence="1" type="ORF">TH3_21853</name>
</gene>
<dbReference type="KEGG" id="txi:TH3_21853"/>
<dbReference type="AlphaFoldDB" id="A0AB72ULL6"/>
<proteinExistence type="predicted"/>
<sequence length="85" mass="9572">MTYIAKPKPSAIKYKTEMDEVPVRHATYGVAMLYRSKPGAQEGTMEINNSRLTGFRYEGLFYSFISDEVGAACYRLNDTFISTDG</sequence>
<dbReference type="Proteomes" id="UP000007127">
    <property type="component" value="Plasmid"/>
</dbReference>
<keyword evidence="1" id="KW-0614">Plasmid</keyword>
<geneLocation type="plasmid" evidence="2"/>
<name>A0AB72ULL6_9PROT</name>
<dbReference type="EMBL" id="CP004389">
    <property type="protein sequence ID" value="AJD54443.1"/>
    <property type="molecule type" value="Genomic_DNA"/>
</dbReference>